<evidence type="ECO:0000313" key="3">
    <source>
        <dbReference type="Proteomes" id="UP000660885"/>
    </source>
</evidence>
<feature type="region of interest" description="Disordered" evidence="1">
    <location>
        <begin position="1"/>
        <end position="27"/>
    </location>
</feature>
<dbReference type="EMBL" id="JAETWB010000026">
    <property type="protein sequence ID" value="MBL6081418.1"/>
    <property type="molecule type" value="Genomic_DNA"/>
</dbReference>
<keyword evidence="3" id="KW-1185">Reference proteome</keyword>
<gene>
    <name evidence="2" type="ORF">JMJ56_25835</name>
</gene>
<accession>A0ABS1U9Q3</accession>
<name>A0ABS1U9Q3_9PROT</name>
<proteinExistence type="predicted"/>
<reference evidence="2 3" key="1">
    <citation type="submission" date="2021-01" db="EMBL/GenBank/DDBJ databases">
        <title>Belnapia mucosa sp. nov. and Belnapia arida sp. nov., isolated from the Tabernas Desert (Almeria, Spain).</title>
        <authorList>
            <person name="Molina-Menor E."/>
            <person name="Vidal-Verdu A."/>
            <person name="Calonge A."/>
            <person name="Satari L."/>
            <person name="Pereto J."/>
            <person name="Porcar M."/>
        </authorList>
    </citation>
    <scope>NUCLEOTIDE SEQUENCE [LARGE SCALE GENOMIC DNA]</scope>
    <source>
        <strain evidence="2 3">T18</strain>
    </source>
</reference>
<evidence type="ECO:0000256" key="1">
    <source>
        <dbReference type="SAM" id="MobiDB-lite"/>
    </source>
</evidence>
<dbReference type="RefSeq" id="WP_202834637.1">
    <property type="nucleotide sequence ID" value="NZ_JAETWB010000026.1"/>
</dbReference>
<comment type="caution">
    <text evidence="2">The sequence shown here is derived from an EMBL/GenBank/DDBJ whole genome shotgun (WGS) entry which is preliminary data.</text>
</comment>
<organism evidence="2 3">
    <name type="scientific">Belnapia arida</name>
    <dbReference type="NCBI Taxonomy" id="2804533"/>
    <lineage>
        <taxon>Bacteria</taxon>
        <taxon>Pseudomonadati</taxon>
        <taxon>Pseudomonadota</taxon>
        <taxon>Alphaproteobacteria</taxon>
        <taxon>Acetobacterales</taxon>
        <taxon>Roseomonadaceae</taxon>
        <taxon>Belnapia</taxon>
    </lineage>
</organism>
<dbReference type="Proteomes" id="UP000660885">
    <property type="component" value="Unassembled WGS sequence"/>
</dbReference>
<protein>
    <submittedName>
        <fullName evidence="2">Uncharacterized protein</fullName>
    </submittedName>
</protein>
<sequence length="65" mass="7325">MSNDDYDDGLVHSHGRAAEPMPWREEGIAEPEATRILPHADDCYDDGLVHEHGWACSERGREAHI</sequence>
<evidence type="ECO:0000313" key="2">
    <source>
        <dbReference type="EMBL" id="MBL6081418.1"/>
    </source>
</evidence>